<keyword evidence="10 14" id="KW-1133">Transmembrane helix</keyword>
<proteinExistence type="predicted"/>
<dbReference type="Pfam" id="PF06580">
    <property type="entry name" value="His_kinase"/>
    <property type="match status" value="1"/>
</dbReference>
<name>A0ABV8JUB3_9BACL</name>
<dbReference type="SUPFAM" id="SSF55781">
    <property type="entry name" value="GAF domain-like"/>
    <property type="match status" value="1"/>
</dbReference>
<dbReference type="SUPFAM" id="SSF55874">
    <property type="entry name" value="ATPase domain of HSP90 chaperone/DNA topoisomerase II/histidine kinase"/>
    <property type="match status" value="1"/>
</dbReference>
<dbReference type="InterPro" id="IPR005467">
    <property type="entry name" value="His_kinase_dom"/>
</dbReference>
<keyword evidence="16" id="KW-0675">Receptor</keyword>
<dbReference type="PANTHER" id="PTHR34220:SF7">
    <property type="entry name" value="SENSOR HISTIDINE KINASE YPDA"/>
    <property type="match status" value="1"/>
</dbReference>
<evidence type="ECO:0000256" key="11">
    <source>
        <dbReference type="ARBA" id="ARBA00023012"/>
    </source>
</evidence>
<keyword evidence="8" id="KW-0418">Kinase</keyword>
<protein>
    <recommendedName>
        <fullName evidence="3">histidine kinase</fullName>
        <ecNumber evidence="3">2.7.13.3</ecNumber>
    </recommendedName>
</protein>
<keyword evidence="17" id="KW-1185">Reference proteome</keyword>
<comment type="caution">
    <text evidence="16">The sequence shown here is derived from an EMBL/GenBank/DDBJ whole genome shotgun (WGS) entry which is preliminary data.</text>
</comment>
<evidence type="ECO:0000256" key="9">
    <source>
        <dbReference type="ARBA" id="ARBA00022840"/>
    </source>
</evidence>
<dbReference type="InterPro" id="IPR010559">
    <property type="entry name" value="Sig_transdc_His_kin_internal"/>
</dbReference>
<dbReference type="PRINTS" id="PR00344">
    <property type="entry name" value="BCTRLSENSOR"/>
</dbReference>
<feature type="transmembrane region" description="Helical" evidence="14">
    <location>
        <begin position="156"/>
        <end position="175"/>
    </location>
</feature>
<dbReference type="InterPro" id="IPR011620">
    <property type="entry name" value="Sig_transdc_His_kinase_LytS_TM"/>
</dbReference>
<keyword evidence="6 14" id="KW-0812">Transmembrane</keyword>
<feature type="transmembrane region" description="Helical" evidence="14">
    <location>
        <begin position="84"/>
        <end position="113"/>
    </location>
</feature>
<dbReference type="Pfam" id="PF07694">
    <property type="entry name" value="5TM-5TMR_LYT"/>
    <property type="match status" value="1"/>
</dbReference>
<keyword evidence="7" id="KW-0547">Nucleotide-binding</keyword>
<keyword evidence="5" id="KW-0808">Transferase</keyword>
<evidence type="ECO:0000259" key="15">
    <source>
        <dbReference type="PROSITE" id="PS50109"/>
    </source>
</evidence>
<evidence type="ECO:0000256" key="13">
    <source>
        <dbReference type="SAM" id="MobiDB-lite"/>
    </source>
</evidence>
<evidence type="ECO:0000256" key="12">
    <source>
        <dbReference type="ARBA" id="ARBA00023136"/>
    </source>
</evidence>
<dbReference type="SMART" id="SM00387">
    <property type="entry name" value="HATPase_c"/>
    <property type="match status" value="1"/>
</dbReference>
<feature type="transmembrane region" description="Helical" evidence="14">
    <location>
        <begin position="41"/>
        <end position="64"/>
    </location>
</feature>
<comment type="catalytic activity">
    <reaction evidence="1">
        <text>ATP + protein L-histidine = ADP + protein N-phospho-L-histidine.</text>
        <dbReference type="EC" id="2.7.13.3"/>
    </reaction>
</comment>
<dbReference type="EC" id="2.7.13.3" evidence="3"/>
<feature type="transmembrane region" description="Helical" evidence="14">
    <location>
        <begin position="125"/>
        <end position="144"/>
    </location>
</feature>
<dbReference type="InterPro" id="IPR004358">
    <property type="entry name" value="Sig_transdc_His_kin-like_C"/>
</dbReference>
<keyword evidence="12 14" id="KW-0472">Membrane</keyword>
<feature type="domain" description="Histidine kinase" evidence="15">
    <location>
        <begin position="474"/>
        <end position="577"/>
    </location>
</feature>
<evidence type="ECO:0000256" key="6">
    <source>
        <dbReference type="ARBA" id="ARBA00022692"/>
    </source>
</evidence>
<dbReference type="InterPro" id="IPR036890">
    <property type="entry name" value="HATPase_C_sf"/>
</dbReference>
<evidence type="ECO:0000256" key="8">
    <source>
        <dbReference type="ARBA" id="ARBA00022777"/>
    </source>
</evidence>
<dbReference type="InterPro" id="IPR050640">
    <property type="entry name" value="Bact_2-comp_sensor_kinase"/>
</dbReference>
<evidence type="ECO:0000256" key="10">
    <source>
        <dbReference type="ARBA" id="ARBA00022989"/>
    </source>
</evidence>
<dbReference type="Pfam" id="PF02518">
    <property type="entry name" value="HATPase_c"/>
    <property type="match status" value="1"/>
</dbReference>
<dbReference type="EMBL" id="JBHSAM010000006">
    <property type="protein sequence ID" value="MFC4098507.1"/>
    <property type="molecule type" value="Genomic_DNA"/>
</dbReference>
<evidence type="ECO:0000313" key="16">
    <source>
        <dbReference type="EMBL" id="MFC4098507.1"/>
    </source>
</evidence>
<evidence type="ECO:0000313" key="17">
    <source>
        <dbReference type="Proteomes" id="UP001595715"/>
    </source>
</evidence>
<evidence type="ECO:0000256" key="2">
    <source>
        <dbReference type="ARBA" id="ARBA00004651"/>
    </source>
</evidence>
<feature type="compositionally biased region" description="Basic and acidic residues" evidence="13">
    <location>
        <begin position="574"/>
        <end position="589"/>
    </location>
</feature>
<keyword evidence="4" id="KW-1003">Cell membrane</keyword>
<evidence type="ECO:0000256" key="5">
    <source>
        <dbReference type="ARBA" id="ARBA00022679"/>
    </source>
</evidence>
<evidence type="ECO:0000256" key="1">
    <source>
        <dbReference type="ARBA" id="ARBA00000085"/>
    </source>
</evidence>
<accession>A0ABV8JUB3</accession>
<dbReference type="PROSITE" id="PS50109">
    <property type="entry name" value="HIS_KIN"/>
    <property type="match status" value="1"/>
</dbReference>
<comment type="subcellular location">
    <subcellularLocation>
        <location evidence="2">Cell membrane</location>
        <topology evidence="2">Multi-pass membrane protein</topology>
    </subcellularLocation>
</comment>
<evidence type="ECO:0000256" key="4">
    <source>
        <dbReference type="ARBA" id="ARBA00022475"/>
    </source>
</evidence>
<dbReference type="Gene3D" id="3.30.565.10">
    <property type="entry name" value="Histidine kinase-like ATPase, C-terminal domain"/>
    <property type="match status" value="1"/>
</dbReference>
<organism evidence="16 17">
    <name type="scientific">Paenibacillus xanthanilyticus</name>
    <dbReference type="NCBI Taxonomy" id="1783531"/>
    <lineage>
        <taxon>Bacteria</taxon>
        <taxon>Bacillati</taxon>
        <taxon>Bacillota</taxon>
        <taxon>Bacilli</taxon>
        <taxon>Bacillales</taxon>
        <taxon>Paenibacillaceae</taxon>
        <taxon>Paenibacillus</taxon>
    </lineage>
</organism>
<sequence>MVIEQLTLLLFERMGMLLVLMFGLTHIPFVRRVLDRPARGWNGGLLAVLFGLLGIAGTYAGVVVGPDTAKASFLAAPLGPEEMMAHSALIGVVLGGLLGGAFIGAGAGAITGLHAMYMGGIAGESLGVSMPLLGLLAGLIARFFHEERIIAPPKALFIGVFAPILQTGLVLVFTTSSPVSIVLVNKVGIPMVLASSVGVCLFVALVRAAFREEERAGALQMQRAFAIAERVLPHLKEGMNESAARATAAALMRELEADAVGVTDRDRLLAYRGPGRPDSEAFMAEASVQDALRTNRIRTLARKGQQPRMFNDLGAAVFVPLGGPGQPSGVLALYFRSPKQIRKIELEFASGFSRLIASQLTMMQAEKLEKMGRDAELRAMQAQIHPHFLFNTLNSIVTLIRIDPENARQLTVQLAQFMRSSLTMTQYPLIPLYREMEHLNAYLTIIRARFDDRLVVECSVEPGLEQVMVPPSTLQPLVENGVQHGLRSKGSGGVVRVELKRAGDRVRATVEDNGSGIPPDLLRLLGEIPISGSGSTGLGVHNVNQRLKALLGADAALRFEDVPGGGTRVSFTLPDDKGGYRADETDDSHRGRRTAG</sequence>
<reference evidence="17" key="1">
    <citation type="journal article" date="2019" name="Int. J. Syst. Evol. Microbiol.">
        <title>The Global Catalogue of Microorganisms (GCM) 10K type strain sequencing project: providing services to taxonomists for standard genome sequencing and annotation.</title>
        <authorList>
            <consortium name="The Broad Institute Genomics Platform"/>
            <consortium name="The Broad Institute Genome Sequencing Center for Infectious Disease"/>
            <person name="Wu L."/>
            <person name="Ma J."/>
        </authorList>
    </citation>
    <scope>NUCLEOTIDE SEQUENCE [LARGE SCALE GENOMIC DNA]</scope>
    <source>
        <strain evidence="17">IBRC-M 10987</strain>
    </source>
</reference>
<feature type="region of interest" description="Disordered" evidence="13">
    <location>
        <begin position="564"/>
        <end position="596"/>
    </location>
</feature>
<evidence type="ECO:0000256" key="3">
    <source>
        <dbReference type="ARBA" id="ARBA00012438"/>
    </source>
</evidence>
<evidence type="ECO:0000256" key="7">
    <source>
        <dbReference type="ARBA" id="ARBA00022741"/>
    </source>
</evidence>
<dbReference type="Proteomes" id="UP001595715">
    <property type="component" value="Unassembled WGS sequence"/>
</dbReference>
<feature type="transmembrane region" description="Helical" evidence="14">
    <location>
        <begin position="187"/>
        <end position="210"/>
    </location>
</feature>
<dbReference type="PANTHER" id="PTHR34220">
    <property type="entry name" value="SENSOR HISTIDINE KINASE YPDA"/>
    <property type="match status" value="1"/>
</dbReference>
<gene>
    <name evidence="16" type="ORF">ACFOZ8_02435</name>
</gene>
<keyword evidence="11" id="KW-0902">Two-component regulatory system</keyword>
<evidence type="ECO:0000256" key="14">
    <source>
        <dbReference type="SAM" id="Phobius"/>
    </source>
</evidence>
<dbReference type="InterPro" id="IPR003594">
    <property type="entry name" value="HATPase_dom"/>
</dbReference>
<keyword evidence="9" id="KW-0067">ATP-binding</keyword>
<dbReference type="RefSeq" id="WP_377717132.1">
    <property type="nucleotide sequence ID" value="NZ_JBHSAM010000006.1"/>
</dbReference>
<feature type="transmembrane region" description="Helical" evidence="14">
    <location>
        <begin position="6"/>
        <end position="29"/>
    </location>
</feature>